<evidence type="ECO:0000256" key="4">
    <source>
        <dbReference type="PROSITE-ProRule" id="PRU00433"/>
    </source>
</evidence>
<dbReference type="AlphaFoldDB" id="A0A318JL70"/>
<evidence type="ECO:0000259" key="6">
    <source>
        <dbReference type="PROSITE" id="PS51007"/>
    </source>
</evidence>
<dbReference type="OrthoDB" id="5290932at2"/>
<dbReference type="EMBL" id="QJKC01000002">
    <property type="protein sequence ID" value="PXX50483.1"/>
    <property type="molecule type" value="Genomic_DNA"/>
</dbReference>
<organism evidence="7 8">
    <name type="scientific">Aquitalea magnusonii</name>
    <dbReference type="NCBI Taxonomy" id="332411"/>
    <lineage>
        <taxon>Bacteria</taxon>
        <taxon>Pseudomonadati</taxon>
        <taxon>Pseudomonadota</taxon>
        <taxon>Betaproteobacteria</taxon>
        <taxon>Neisseriales</taxon>
        <taxon>Chromobacteriaceae</taxon>
        <taxon>Aquitalea</taxon>
    </lineage>
</organism>
<comment type="caution">
    <text evidence="7">The sequence shown here is derived from an EMBL/GenBank/DDBJ whole genome shotgun (WGS) entry which is preliminary data.</text>
</comment>
<keyword evidence="1 4" id="KW-0349">Heme</keyword>
<dbReference type="GO" id="GO:0009055">
    <property type="term" value="F:electron transfer activity"/>
    <property type="evidence" value="ECO:0007669"/>
    <property type="project" value="InterPro"/>
</dbReference>
<dbReference type="Gene3D" id="2.140.10.20">
    <property type="entry name" value="C-terminal (heme d1) domain of cytochrome cd1-nitrite reductase"/>
    <property type="match status" value="1"/>
</dbReference>
<dbReference type="SUPFAM" id="SSF51004">
    <property type="entry name" value="C-terminal (heme d1) domain of cytochrome cd1-nitrite reductase"/>
    <property type="match status" value="1"/>
</dbReference>
<reference evidence="7 8" key="1">
    <citation type="submission" date="2018-05" db="EMBL/GenBank/DDBJ databases">
        <title>Genomic Encyclopedia of Type Strains, Phase IV (KMG-IV): sequencing the most valuable type-strain genomes for metagenomic binning, comparative biology and taxonomic classification.</title>
        <authorList>
            <person name="Goeker M."/>
        </authorList>
    </citation>
    <scope>NUCLEOTIDE SEQUENCE [LARGE SCALE GENOMIC DNA]</scope>
    <source>
        <strain evidence="7 8">DSM 25134</strain>
    </source>
</reference>
<dbReference type="InterPro" id="IPR036909">
    <property type="entry name" value="Cyt_c-like_dom_sf"/>
</dbReference>
<dbReference type="Pfam" id="PF02239">
    <property type="entry name" value="Cytochrom_D1"/>
    <property type="match status" value="1"/>
</dbReference>
<evidence type="ECO:0000313" key="7">
    <source>
        <dbReference type="EMBL" id="PXX50483.1"/>
    </source>
</evidence>
<evidence type="ECO:0000256" key="3">
    <source>
        <dbReference type="ARBA" id="ARBA00023004"/>
    </source>
</evidence>
<dbReference type="InterPro" id="IPR003143">
    <property type="entry name" value="Cyt_cd1_C_sf"/>
</dbReference>
<dbReference type="SUPFAM" id="SSF46626">
    <property type="entry name" value="Cytochrome c"/>
    <property type="match status" value="1"/>
</dbReference>
<dbReference type="GO" id="GO:0020037">
    <property type="term" value="F:heme binding"/>
    <property type="evidence" value="ECO:0007669"/>
    <property type="project" value="InterPro"/>
</dbReference>
<dbReference type="RefSeq" id="WP_059286305.1">
    <property type="nucleotide sequence ID" value="NZ_LNQU01000070.1"/>
</dbReference>
<name>A0A318JL70_9NEIS</name>
<feature type="chain" id="PRO_5016412687" evidence="5">
    <location>
        <begin position="19"/>
        <end position="521"/>
    </location>
</feature>
<dbReference type="PROSITE" id="PS51007">
    <property type="entry name" value="CYTC"/>
    <property type="match status" value="1"/>
</dbReference>
<dbReference type="GO" id="GO:0046872">
    <property type="term" value="F:metal ion binding"/>
    <property type="evidence" value="ECO:0007669"/>
    <property type="project" value="UniProtKB-KW"/>
</dbReference>
<proteinExistence type="predicted"/>
<keyword evidence="3 4" id="KW-0408">Iron</keyword>
<dbReference type="PANTHER" id="PTHR47197:SF3">
    <property type="entry name" value="DIHYDRO-HEME D1 DEHYDROGENASE"/>
    <property type="match status" value="1"/>
</dbReference>
<evidence type="ECO:0000313" key="8">
    <source>
        <dbReference type="Proteomes" id="UP000248395"/>
    </source>
</evidence>
<feature type="domain" description="Cytochrome c" evidence="6">
    <location>
        <begin position="26"/>
        <end position="104"/>
    </location>
</feature>
<dbReference type="Gene3D" id="1.10.760.10">
    <property type="entry name" value="Cytochrome c-like domain"/>
    <property type="match status" value="1"/>
</dbReference>
<evidence type="ECO:0000256" key="1">
    <source>
        <dbReference type="ARBA" id="ARBA00022617"/>
    </source>
</evidence>
<sequence>MKCWLVLLGMALSLPLYAVSPTAAPTAAAAAAQLYGQYCQSCHGADRLGGMGPALLPESLERLKSAEISNTISQGRSATQMAGFAGQLTDEQISQLTAYVQSAPATPPRWSDADMRASHRQPVALSSLPARPQYTANPLNLFVVVEAGDHHVTVLDGDRFRPITRFASHYAVHGGPKFSPDGRFVYFSSRDGWVTQYDLYSLQVVADIRVGLNTRNIAVSDDGNLILAGNTLPQTLVLLDAHGLAPVKTIAVRDAAGHPSRVSAVYEAEPRHSFVVALKDVPELWEISYDRHAAPVYAGLVHDYKMGEALAQPGFLTPRVTPLSMVLDDFYFDPSYQHVLGASRSGQAQVISLDARSKVADLPLDGMPHLGSGISFERDGHRIMATPNLKGGQLSFVDMDSWQLIRQVQLPGPGFFLRSHENTPYAWADSMMSAHKDTLSIIDKRSLSVVRQLVLRPGKTTAHVEFTRDGRYALVSVMENPGELIVVDAQTLREVAALPMAKPIGKYNVFNKINRSEGTSH</sequence>
<gene>
    <name evidence="7" type="ORF">DFR38_102132</name>
</gene>
<accession>A0A318JL70</accession>
<feature type="signal peptide" evidence="5">
    <location>
        <begin position="1"/>
        <end position="18"/>
    </location>
</feature>
<keyword evidence="5" id="KW-0732">Signal</keyword>
<dbReference type="CDD" id="cd20777">
    <property type="entry name" value="8prop_heme-binding_NirN"/>
    <property type="match status" value="1"/>
</dbReference>
<dbReference type="InterPro" id="IPR009056">
    <property type="entry name" value="Cyt_c-like_dom"/>
</dbReference>
<dbReference type="PANTHER" id="PTHR47197">
    <property type="entry name" value="PROTEIN NIRF"/>
    <property type="match status" value="1"/>
</dbReference>
<keyword evidence="8" id="KW-1185">Reference proteome</keyword>
<evidence type="ECO:0000256" key="5">
    <source>
        <dbReference type="SAM" id="SignalP"/>
    </source>
</evidence>
<dbReference type="Proteomes" id="UP000248395">
    <property type="component" value="Unassembled WGS sequence"/>
</dbReference>
<keyword evidence="2 4" id="KW-0479">Metal-binding</keyword>
<dbReference type="Pfam" id="PF13442">
    <property type="entry name" value="Cytochrome_CBB3"/>
    <property type="match status" value="1"/>
</dbReference>
<dbReference type="InterPro" id="IPR011048">
    <property type="entry name" value="Haem_d1_sf"/>
</dbReference>
<protein>
    <submittedName>
        <fullName evidence="7">Mono/diheme cytochrome c family protein</fullName>
    </submittedName>
</protein>
<dbReference type="InterPro" id="IPR051200">
    <property type="entry name" value="Host-pathogen_enzymatic-act"/>
</dbReference>
<evidence type="ECO:0000256" key="2">
    <source>
        <dbReference type="ARBA" id="ARBA00022723"/>
    </source>
</evidence>